<dbReference type="AlphaFoldDB" id="A0A1T4MH63"/>
<dbReference type="Proteomes" id="UP000189857">
    <property type="component" value="Unassembled WGS sequence"/>
</dbReference>
<accession>A0A1T4MH63</accession>
<proteinExistence type="predicted"/>
<dbReference type="PANTHER" id="PTHR34351:SF2">
    <property type="entry name" value="DUF58 DOMAIN-CONTAINING PROTEIN"/>
    <property type="match status" value="1"/>
</dbReference>
<sequence>MKLIIAFIALYIIFAFQKELYRRNWNKGLSAKISFDRNYIEYGEENEMKIEISNKKLLPLPVFQLKYSIDKSLVFNDEKNSTITDLCYRNEAFSVLANQKITRKYIIRGTRRGFFLVSNGTIQVRDFFLISTFARQVDNDAIIYVFPRKIRTDSFDNMMRGIMGEVSAKRSLIYDNLSFRGIREYTRTDSQKSINWRQTAKRNDLMVNLYDYTMDREVKIFLNLEADNMIATGYLLEETICLASSIARRLLERKIAVSFFSNGYMRDIRSGEALSLSGDVSELHTNRDIPCPYVGKGADLSHSITIDKSLSSITSTGATEEFMKILKKETKYGAQNIQYIIISPYHREDLLTEVDKMNRNNLAVTMVVPHYDTIPLREKRSYMYGWEVKKNDS</sequence>
<keyword evidence="2" id="KW-1185">Reference proteome</keyword>
<reference evidence="1 2" key="1">
    <citation type="submission" date="2017-02" db="EMBL/GenBank/DDBJ databases">
        <authorList>
            <person name="Peterson S.W."/>
        </authorList>
    </citation>
    <scope>NUCLEOTIDE SEQUENCE [LARGE SCALE GENOMIC DNA]</scope>
    <source>
        <strain evidence="1 2">ATCC 17233</strain>
    </source>
</reference>
<organism evidence="1 2">
    <name type="scientific">Eubacterium ruminantium</name>
    <dbReference type="NCBI Taxonomy" id="42322"/>
    <lineage>
        <taxon>Bacteria</taxon>
        <taxon>Bacillati</taxon>
        <taxon>Bacillota</taxon>
        <taxon>Clostridia</taxon>
        <taxon>Eubacteriales</taxon>
        <taxon>Eubacteriaceae</taxon>
        <taxon>Eubacterium</taxon>
    </lineage>
</organism>
<dbReference type="EMBL" id="FUXA01000007">
    <property type="protein sequence ID" value="SJZ66359.1"/>
    <property type="molecule type" value="Genomic_DNA"/>
</dbReference>
<dbReference type="OrthoDB" id="9789943at2"/>
<evidence type="ECO:0000313" key="1">
    <source>
        <dbReference type="EMBL" id="SJZ66359.1"/>
    </source>
</evidence>
<gene>
    <name evidence="1" type="ORF">SAMN02745110_01226</name>
</gene>
<protein>
    <submittedName>
        <fullName evidence="1">Uncharacterized conserved protein, DUF58 family, contains vWF domain</fullName>
    </submittedName>
</protein>
<dbReference type="PANTHER" id="PTHR34351">
    <property type="entry name" value="SLR1927 PROTEIN-RELATED"/>
    <property type="match status" value="1"/>
</dbReference>
<dbReference type="RefSeq" id="WP_078787072.1">
    <property type="nucleotide sequence ID" value="NZ_FMTO01000006.1"/>
</dbReference>
<evidence type="ECO:0000313" key="2">
    <source>
        <dbReference type="Proteomes" id="UP000189857"/>
    </source>
</evidence>
<name>A0A1T4MH63_9FIRM</name>